<dbReference type="EMBL" id="CP036269">
    <property type="protein sequence ID" value="QDT42777.1"/>
    <property type="molecule type" value="Genomic_DNA"/>
</dbReference>
<feature type="signal peptide" evidence="1">
    <location>
        <begin position="1"/>
        <end position="19"/>
    </location>
</feature>
<dbReference type="KEGG" id="gaz:Pan241w_28660"/>
<dbReference type="AlphaFoldDB" id="A0A517RFZ1"/>
<protein>
    <submittedName>
        <fullName evidence="2">Uncharacterized protein</fullName>
    </submittedName>
</protein>
<dbReference type="Proteomes" id="UP000317171">
    <property type="component" value="Chromosome"/>
</dbReference>
<dbReference type="OrthoDB" id="273989at2"/>
<feature type="chain" id="PRO_5022246100" evidence="1">
    <location>
        <begin position="20"/>
        <end position="313"/>
    </location>
</feature>
<keyword evidence="1" id="KW-0732">Signal</keyword>
<evidence type="ECO:0000313" key="3">
    <source>
        <dbReference type="Proteomes" id="UP000317171"/>
    </source>
</evidence>
<keyword evidence="3" id="KW-1185">Reference proteome</keyword>
<dbReference type="RefSeq" id="WP_145216575.1">
    <property type="nucleotide sequence ID" value="NZ_CP036269.1"/>
</dbReference>
<evidence type="ECO:0000313" key="2">
    <source>
        <dbReference type="EMBL" id="QDT42777.1"/>
    </source>
</evidence>
<accession>A0A517RFZ1</accession>
<proteinExistence type="predicted"/>
<name>A0A517RFZ1_9PLAN</name>
<gene>
    <name evidence="2" type="ORF">Pan241w_28660</name>
</gene>
<organism evidence="2 3">
    <name type="scientific">Gimesia alba</name>
    <dbReference type="NCBI Taxonomy" id="2527973"/>
    <lineage>
        <taxon>Bacteria</taxon>
        <taxon>Pseudomonadati</taxon>
        <taxon>Planctomycetota</taxon>
        <taxon>Planctomycetia</taxon>
        <taxon>Planctomycetales</taxon>
        <taxon>Planctomycetaceae</taxon>
        <taxon>Gimesia</taxon>
    </lineage>
</organism>
<evidence type="ECO:0000256" key="1">
    <source>
        <dbReference type="SAM" id="SignalP"/>
    </source>
</evidence>
<sequence precursor="true">MRFLLVPVVLCIWESASVAQTPPEFRDWNQFPASFHWQHELVSGSNDEQTFQLGHVIFSCSDSMMNPQQKSIPLEAVAPVAQVVAVSEPDAAYLALINQQRQQKLACQFQKARLVPLGDSELVDNPGFRWEVTWKLIPIYGGLIEAPSRIQLFVSAEGKPIPHKRYLIDAVSLKLPRPKPDPEVNPRFRHTQAPKIWLCSTLKLGTEKTRSQHSLSLTEIQDRGKKAFQEMIDLLHSKSQADSFQFRFVNVQSARLPWSMGADGKIAFLNVWAVNFQSVKAKETQTPADIFTVWVTPDGTVSRLQILDERDRN</sequence>
<reference evidence="2 3" key="1">
    <citation type="submission" date="2019-02" db="EMBL/GenBank/DDBJ databases">
        <title>Deep-cultivation of Planctomycetes and their phenomic and genomic characterization uncovers novel biology.</title>
        <authorList>
            <person name="Wiegand S."/>
            <person name="Jogler M."/>
            <person name="Boedeker C."/>
            <person name="Pinto D."/>
            <person name="Vollmers J."/>
            <person name="Rivas-Marin E."/>
            <person name="Kohn T."/>
            <person name="Peeters S.H."/>
            <person name="Heuer A."/>
            <person name="Rast P."/>
            <person name="Oberbeckmann S."/>
            <person name="Bunk B."/>
            <person name="Jeske O."/>
            <person name="Meyerdierks A."/>
            <person name="Storesund J.E."/>
            <person name="Kallscheuer N."/>
            <person name="Luecker S."/>
            <person name="Lage O.M."/>
            <person name="Pohl T."/>
            <person name="Merkel B.J."/>
            <person name="Hornburger P."/>
            <person name="Mueller R.-W."/>
            <person name="Bruemmer F."/>
            <person name="Labrenz M."/>
            <person name="Spormann A.M."/>
            <person name="Op den Camp H."/>
            <person name="Overmann J."/>
            <person name="Amann R."/>
            <person name="Jetten M.S.M."/>
            <person name="Mascher T."/>
            <person name="Medema M.H."/>
            <person name="Devos D.P."/>
            <person name="Kaster A.-K."/>
            <person name="Ovreas L."/>
            <person name="Rohde M."/>
            <person name="Galperin M.Y."/>
            <person name="Jogler C."/>
        </authorList>
    </citation>
    <scope>NUCLEOTIDE SEQUENCE [LARGE SCALE GENOMIC DNA]</scope>
    <source>
        <strain evidence="2 3">Pan241w</strain>
    </source>
</reference>